<dbReference type="InterPro" id="IPR001036">
    <property type="entry name" value="Acrflvin-R"/>
</dbReference>
<dbReference type="NCBIfam" id="TIGR00915">
    <property type="entry name" value="2A0602"/>
    <property type="match status" value="1"/>
</dbReference>
<name>A0ABX4EVF8_9BORD</name>
<keyword evidence="7 9" id="KW-1133">Transmembrane helix</keyword>
<feature type="transmembrane region" description="Helical" evidence="9">
    <location>
        <begin position="898"/>
        <end position="918"/>
    </location>
</feature>
<feature type="transmembrane region" description="Helical" evidence="9">
    <location>
        <begin position="340"/>
        <end position="359"/>
    </location>
</feature>
<evidence type="ECO:0000256" key="2">
    <source>
        <dbReference type="ARBA" id="ARBA00010942"/>
    </source>
</evidence>
<organism evidence="10 11">
    <name type="scientific">Bordetella genomosp. 1</name>
    <dbReference type="NCBI Taxonomy" id="1395607"/>
    <lineage>
        <taxon>Bacteria</taxon>
        <taxon>Pseudomonadati</taxon>
        <taxon>Pseudomonadota</taxon>
        <taxon>Betaproteobacteria</taxon>
        <taxon>Burkholderiales</taxon>
        <taxon>Alcaligenaceae</taxon>
        <taxon>Bordetella</taxon>
    </lineage>
</organism>
<dbReference type="Proteomes" id="UP000216354">
    <property type="component" value="Unassembled WGS sequence"/>
</dbReference>
<keyword evidence="3 9" id="KW-0813">Transport</keyword>
<dbReference type="PRINTS" id="PR00702">
    <property type="entry name" value="ACRIFLAVINRP"/>
</dbReference>
<dbReference type="Gene3D" id="3.30.70.1440">
    <property type="entry name" value="Multidrug efflux transporter AcrB pore domain"/>
    <property type="match status" value="1"/>
</dbReference>
<comment type="similarity">
    <text evidence="2 9">Belongs to the resistance-nodulation-cell division (RND) (TC 2.A.6) family.</text>
</comment>
<dbReference type="Gene3D" id="3.30.70.1430">
    <property type="entry name" value="Multidrug efflux transporter AcrB pore domain"/>
    <property type="match status" value="2"/>
</dbReference>
<keyword evidence="5 9" id="KW-0997">Cell inner membrane</keyword>
<evidence type="ECO:0000256" key="9">
    <source>
        <dbReference type="RuleBase" id="RU364070"/>
    </source>
</evidence>
<evidence type="ECO:0000256" key="8">
    <source>
        <dbReference type="ARBA" id="ARBA00023136"/>
    </source>
</evidence>
<feature type="transmembrane region" description="Helical" evidence="9">
    <location>
        <begin position="470"/>
        <end position="497"/>
    </location>
</feature>
<evidence type="ECO:0000256" key="3">
    <source>
        <dbReference type="ARBA" id="ARBA00022448"/>
    </source>
</evidence>
<reference evidence="10 11" key="1">
    <citation type="submission" date="2017-05" db="EMBL/GenBank/DDBJ databases">
        <title>Complete and WGS of Bordetella genogroups.</title>
        <authorList>
            <person name="Spilker T."/>
            <person name="Lipuma J."/>
        </authorList>
    </citation>
    <scope>NUCLEOTIDE SEQUENCE [LARGE SCALE GENOMIC DNA]</scope>
    <source>
        <strain evidence="10 11">AU9795</strain>
    </source>
</reference>
<feature type="transmembrane region" description="Helical" evidence="9">
    <location>
        <begin position="541"/>
        <end position="558"/>
    </location>
</feature>
<evidence type="ECO:0000256" key="1">
    <source>
        <dbReference type="ARBA" id="ARBA00004429"/>
    </source>
</evidence>
<evidence type="ECO:0000256" key="4">
    <source>
        <dbReference type="ARBA" id="ARBA00022475"/>
    </source>
</evidence>
<dbReference type="Gene3D" id="3.30.2090.10">
    <property type="entry name" value="Multidrug efflux transporter AcrB TolC docking domain, DN and DC subdomains"/>
    <property type="match status" value="2"/>
</dbReference>
<keyword evidence="6 9" id="KW-0812">Transmembrane</keyword>
<dbReference type="RefSeq" id="WP_094832289.1">
    <property type="nucleotide sequence ID" value="NZ_NEVR01000004.1"/>
</dbReference>
<sequence length="1063" mass="113772">MAKFFIDRPVFAWVIAIVLMLAGALSILNLPVAQYPNIAPPSIAINVTYPGASAQTVQDTVVQVIEQQMNGIDNLQYISSESNSDGSMSITLTFAQGTNPDTAQVQVQNKLSVAQPLLPQEVQQQGIRVTKATKNFLIVAGFVSTDGSMDKSDLADYVASYVQDPISRTKGVGDFQLFGASYAMRIWLDPAKLINFSLTASDVTNAIKEQNVQVSSGQLGGLPAVRGQQLNATVIGPSRLQTPEDFGRILLKVNADGSQVRLRDVSRIELGAQTYAIDSYFNGKPASGLAIKLAAGANALDTAQGVRDTINSLKPFFPPGMEVVYPYDTTPFVSLSIESVVHTLFEAVLLVFLVMYLFLQNVRATLIPTLAVPVVLLGTFGVLAAFGYSINTLTMFGMVLAIGLLVDDAIVVVENVERVMAEEGLSPKQATRKSMGQITGALIGIAMVLSAVFVPMAFFGGSTGVIYRQFSITIVSSMVLSVIVAIVFTPALCATILKPIPKGHHGTKKGFFGWFNRTFDRSSDGYANSVSRSMNRGKRMMVIYLALVLAAGWMFTRIPTAFLPDEDQGILFAQVQAPAGATAERTKESIDEAVKYLLENEKDSVASVFAVAGFSFGGRGQNAAILFVKLRDWNERKGAEHRAGAVAQRANGFFAKNIHDAQVAVFTPPSVMELGNASGFDFQLVDRAGLGHEKLLAARNQLLGEARKSPVLMAVRPNGIEDAPQYELDIDREKARALGVSIADINSTLATAWGSSYVNDFIDRGRVKKVFVQGDASARMLPEDLDKWYVRNGDGDMVPFSAFSSAKWTYGPQKLNRYNGVPSFNIQGAPAPGYSSGDAMAEMERIANALPTGIGYDWTGLSFEERLSGAQAPALYAISLIVVFLCLAALYESWSIPTAVMLVVPLGVLGALAATLGRGLSNDVFFQVGLLTTIGLAAKNAILIVEFAKEHYESGASLVEAAVHAARQRLRPILMTSLAFILGVVPLAISSGAGSGGQNAIGTGVIGGMLSGTFLAIFFVPVFFVIVLRLFKVRRLSELRADEAAHDAALAADSDASHGGKPQ</sequence>
<feature type="transmembrane region" description="Helical" evidence="9">
    <location>
        <begin position="394"/>
        <end position="413"/>
    </location>
</feature>
<feature type="transmembrane region" description="Helical" evidence="9">
    <location>
        <begin position="1005"/>
        <end position="1031"/>
    </location>
</feature>
<evidence type="ECO:0000256" key="7">
    <source>
        <dbReference type="ARBA" id="ARBA00022989"/>
    </source>
</evidence>
<comment type="caution">
    <text evidence="10">The sequence shown here is derived from an EMBL/GenBank/DDBJ whole genome shotgun (WGS) entry which is preliminary data.</text>
</comment>
<dbReference type="SUPFAM" id="SSF82714">
    <property type="entry name" value="Multidrug efflux transporter AcrB TolC docking domain, DN and DC subdomains"/>
    <property type="match status" value="2"/>
</dbReference>
<comment type="caution">
    <text evidence="9">Lacks conserved residue(s) required for the propagation of feature annotation.</text>
</comment>
<feature type="transmembrane region" description="Helical" evidence="9">
    <location>
        <begin position="366"/>
        <end position="388"/>
    </location>
</feature>
<proteinExistence type="inferred from homology"/>
<dbReference type="PANTHER" id="PTHR32063:SF13">
    <property type="entry name" value="MULTIDRUG EFFLUX PUMP SUBUNIT ACRB-RELATED"/>
    <property type="match status" value="1"/>
</dbReference>
<feature type="transmembrane region" description="Helical" evidence="9">
    <location>
        <begin position="924"/>
        <end position="945"/>
    </location>
</feature>
<dbReference type="SUPFAM" id="SSF82866">
    <property type="entry name" value="Multidrug efflux transporter AcrB transmembrane domain"/>
    <property type="match status" value="2"/>
</dbReference>
<protein>
    <recommendedName>
        <fullName evidence="9">Efflux pump membrane transporter</fullName>
    </recommendedName>
</protein>
<feature type="transmembrane region" description="Helical" evidence="9">
    <location>
        <begin position="434"/>
        <end position="458"/>
    </location>
</feature>
<dbReference type="PANTHER" id="PTHR32063">
    <property type="match status" value="1"/>
</dbReference>
<dbReference type="NCBIfam" id="NF000282">
    <property type="entry name" value="RND_permease_1"/>
    <property type="match status" value="1"/>
</dbReference>
<dbReference type="InterPro" id="IPR004764">
    <property type="entry name" value="MdtF-like"/>
</dbReference>
<gene>
    <name evidence="10" type="ORF">CAL27_17335</name>
</gene>
<keyword evidence="11" id="KW-1185">Reference proteome</keyword>
<feature type="transmembrane region" description="Helical" evidence="9">
    <location>
        <begin position="973"/>
        <end position="993"/>
    </location>
</feature>
<dbReference type="Gene3D" id="3.30.70.1320">
    <property type="entry name" value="Multidrug efflux transporter AcrB pore domain like"/>
    <property type="match status" value="1"/>
</dbReference>
<comment type="subcellular location">
    <subcellularLocation>
        <location evidence="1 9">Cell inner membrane</location>
        <topology evidence="1 9">Multi-pass membrane protein</topology>
    </subcellularLocation>
</comment>
<dbReference type="EMBL" id="NEVR01000004">
    <property type="protein sequence ID" value="OZI58460.1"/>
    <property type="molecule type" value="Genomic_DNA"/>
</dbReference>
<dbReference type="Pfam" id="PF00873">
    <property type="entry name" value="ACR_tran"/>
    <property type="match status" value="1"/>
</dbReference>
<evidence type="ECO:0000313" key="10">
    <source>
        <dbReference type="EMBL" id="OZI58460.1"/>
    </source>
</evidence>
<dbReference type="Gene3D" id="1.20.1640.10">
    <property type="entry name" value="Multidrug efflux transporter AcrB transmembrane domain"/>
    <property type="match status" value="2"/>
</dbReference>
<dbReference type="InterPro" id="IPR027463">
    <property type="entry name" value="AcrB_DN_DC_subdom"/>
</dbReference>
<feature type="transmembrane region" description="Helical" evidence="9">
    <location>
        <begin position="874"/>
        <end position="891"/>
    </location>
</feature>
<accession>A0ABX4EVF8</accession>
<dbReference type="SUPFAM" id="SSF82693">
    <property type="entry name" value="Multidrug efflux transporter AcrB pore domain, PN1, PN2, PC1 and PC2 subdomains"/>
    <property type="match status" value="3"/>
</dbReference>
<keyword evidence="8 9" id="KW-0472">Membrane</keyword>
<evidence type="ECO:0000313" key="11">
    <source>
        <dbReference type="Proteomes" id="UP000216354"/>
    </source>
</evidence>
<evidence type="ECO:0000256" key="5">
    <source>
        <dbReference type="ARBA" id="ARBA00022519"/>
    </source>
</evidence>
<keyword evidence="4" id="KW-1003">Cell membrane</keyword>
<evidence type="ECO:0000256" key="6">
    <source>
        <dbReference type="ARBA" id="ARBA00022692"/>
    </source>
</evidence>